<keyword evidence="2" id="KW-1185">Reference proteome</keyword>
<protein>
    <submittedName>
        <fullName evidence="1">Uncharacterized protein</fullName>
    </submittedName>
</protein>
<evidence type="ECO:0000313" key="2">
    <source>
        <dbReference type="Proteomes" id="UP000187203"/>
    </source>
</evidence>
<dbReference type="EMBL" id="AWUE01001676">
    <property type="protein sequence ID" value="OMP14161.1"/>
    <property type="molecule type" value="Genomic_DNA"/>
</dbReference>
<sequence length="141" mass="16043">MGIKAPMPASVVAATPQDFKLFCEKLPVFKKRSLMVPQLFRSNWRSRRRLKFCYKAKSRQRFRCDSTELGTTLAPGMRAAWGRVKTEAMWRNSSKQNWCRVENFKLVPDGGGSWARFKTEAAWPNVRKQSGTGLEVNPGSG</sequence>
<dbReference type="AlphaFoldDB" id="A0A1R3L4A1"/>
<dbReference type="Proteomes" id="UP000187203">
    <property type="component" value="Unassembled WGS sequence"/>
</dbReference>
<accession>A0A1R3L4A1</accession>
<organism evidence="1 2">
    <name type="scientific">Corchorus olitorius</name>
    <dbReference type="NCBI Taxonomy" id="93759"/>
    <lineage>
        <taxon>Eukaryota</taxon>
        <taxon>Viridiplantae</taxon>
        <taxon>Streptophyta</taxon>
        <taxon>Embryophyta</taxon>
        <taxon>Tracheophyta</taxon>
        <taxon>Spermatophyta</taxon>
        <taxon>Magnoliopsida</taxon>
        <taxon>eudicotyledons</taxon>
        <taxon>Gunneridae</taxon>
        <taxon>Pentapetalae</taxon>
        <taxon>rosids</taxon>
        <taxon>malvids</taxon>
        <taxon>Malvales</taxon>
        <taxon>Malvaceae</taxon>
        <taxon>Grewioideae</taxon>
        <taxon>Apeibeae</taxon>
        <taxon>Corchorus</taxon>
    </lineage>
</organism>
<proteinExistence type="predicted"/>
<gene>
    <name evidence="1" type="ORF">COLO4_00237</name>
</gene>
<name>A0A1R3L4A1_9ROSI</name>
<reference evidence="2" key="1">
    <citation type="submission" date="2013-09" db="EMBL/GenBank/DDBJ databases">
        <title>Corchorus olitorius genome sequencing.</title>
        <authorList>
            <person name="Alam M."/>
            <person name="Haque M.S."/>
            <person name="Islam M.S."/>
            <person name="Emdad E.M."/>
            <person name="Islam M.M."/>
            <person name="Ahmed B."/>
            <person name="Halim A."/>
            <person name="Hossen Q.M.M."/>
            <person name="Hossain M.Z."/>
            <person name="Ahmed R."/>
            <person name="Khan M.M."/>
            <person name="Islam R."/>
            <person name="Rashid M.M."/>
            <person name="Khan S.A."/>
            <person name="Rahman M.S."/>
            <person name="Alam M."/>
            <person name="Yahiya A.S."/>
            <person name="Khan M.S."/>
            <person name="Azam M.S."/>
            <person name="Haque T."/>
            <person name="Lashkar M.Z.H."/>
            <person name="Akhand A.I."/>
            <person name="Morshed G."/>
            <person name="Roy S."/>
            <person name="Uddin K.S."/>
            <person name="Rabeya T."/>
            <person name="Hossain A.S."/>
            <person name="Chowdhury A."/>
            <person name="Snigdha A.R."/>
            <person name="Mortoza M.S."/>
            <person name="Matin S.A."/>
            <person name="Hoque S.M.E."/>
            <person name="Islam M.K."/>
            <person name="Roy D.K."/>
            <person name="Haider R."/>
            <person name="Moosa M.M."/>
            <person name="Elias S.M."/>
            <person name="Hasan A.M."/>
            <person name="Jahan S."/>
            <person name="Shafiuddin M."/>
            <person name="Mahmood N."/>
            <person name="Shommy N.S."/>
        </authorList>
    </citation>
    <scope>NUCLEOTIDE SEQUENCE [LARGE SCALE GENOMIC DNA]</scope>
    <source>
        <strain evidence="2">cv. O-4</strain>
    </source>
</reference>
<comment type="caution">
    <text evidence="1">The sequence shown here is derived from an EMBL/GenBank/DDBJ whole genome shotgun (WGS) entry which is preliminary data.</text>
</comment>
<evidence type="ECO:0000313" key="1">
    <source>
        <dbReference type="EMBL" id="OMP14161.1"/>
    </source>
</evidence>